<comment type="subcellular location">
    <subcellularLocation>
        <location evidence="1">Cell inner membrane</location>
        <topology evidence="1">Multi-pass membrane protein</topology>
    </subcellularLocation>
</comment>
<dbReference type="InterPro" id="IPR004670">
    <property type="entry name" value="NhaA"/>
</dbReference>
<dbReference type="AlphaFoldDB" id="A0A377UWM8"/>
<keyword evidence="3 7" id="KW-0812">Transmembrane</keyword>
<evidence type="ECO:0000256" key="4">
    <source>
        <dbReference type="ARBA" id="ARBA00022989"/>
    </source>
</evidence>
<evidence type="ECO:0000256" key="3">
    <source>
        <dbReference type="ARBA" id="ARBA00022692"/>
    </source>
</evidence>
<dbReference type="GO" id="GO:0006885">
    <property type="term" value="P:regulation of pH"/>
    <property type="evidence" value="ECO:0007669"/>
    <property type="project" value="InterPro"/>
</dbReference>
<accession>A0A377UWM8</accession>
<dbReference type="EMBL" id="UGKT01000001">
    <property type="protein sequence ID" value="STT01268.1"/>
    <property type="molecule type" value="Genomic_DNA"/>
</dbReference>
<evidence type="ECO:0000256" key="6">
    <source>
        <dbReference type="ARBA" id="ARBA00023201"/>
    </source>
</evidence>
<name>A0A377UWM8_KLEPN</name>
<evidence type="ECO:0000313" key="9">
    <source>
        <dbReference type="Proteomes" id="UP000255518"/>
    </source>
</evidence>
<dbReference type="InterPro" id="IPR023171">
    <property type="entry name" value="Na/H_antiporter_dom_sf"/>
</dbReference>
<dbReference type="Proteomes" id="UP000255518">
    <property type="component" value="Unassembled WGS sequence"/>
</dbReference>
<organism evidence="8 9">
    <name type="scientific">Klebsiella pneumoniae</name>
    <dbReference type="NCBI Taxonomy" id="573"/>
    <lineage>
        <taxon>Bacteria</taxon>
        <taxon>Pseudomonadati</taxon>
        <taxon>Pseudomonadota</taxon>
        <taxon>Gammaproteobacteria</taxon>
        <taxon>Enterobacterales</taxon>
        <taxon>Enterobacteriaceae</taxon>
        <taxon>Klebsiella/Raoultella group</taxon>
        <taxon>Klebsiella</taxon>
        <taxon>Klebsiella pneumoniae complex</taxon>
    </lineage>
</organism>
<reference evidence="8 9" key="1">
    <citation type="submission" date="2018-06" db="EMBL/GenBank/DDBJ databases">
        <authorList>
            <consortium name="Pathogen Informatics"/>
            <person name="Doyle S."/>
        </authorList>
    </citation>
    <scope>NUCLEOTIDE SEQUENCE [LARGE SCALE GENOMIC DNA]</scope>
    <source>
        <strain evidence="8 9">NCTC13443</strain>
    </source>
</reference>
<keyword evidence="6" id="KW-0813">Transport</keyword>
<evidence type="ECO:0000256" key="1">
    <source>
        <dbReference type="ARBA" id="ARBA00004429"/>
    </source>
</evidence>
<keyword evidence="2" id="KW-1003">Cell membrane</keyword>
<keyword evidence="5 7" id="KW-0472">Membrane</keyword>
<evidence type="ECO:0000313" key="8">
    <source>
        <dbReference type="EMBL" id="STT01268.1"/>
    </source>
</evidence>
<evidence type="ECO:0000256" key="2">
    <source>
        <dbReference type="ARBA" id="ARBA00022475"/>
    </source>
</evidence>
<feature type="transmembrane region" description="Helical" evidence="7">
    <location>
        <begin position="22"/>
        <end position="41"/>
    </location>
</feature>
<keyword evidence="6" id="KW-0406">Ion transport</keyword>
<dbReference type="GO" id="GO:0015385">
    <property type="term" value="F:sodium:proton antiporter activity"/>
    <property type="evidence" value="ECO:0007669"/>
    <property type="project" value="TreeGrafter"/>
</dbReference>
<keyword evidence="6" id="KW-0739">Sodium transport</keyword>
<proteinExistence type="predicted"/>
<protein>
    <submittedName>
        <fullName evidence="8">Na+/H+ antiporter NhaA type</fullName>
    </submittedName>
</protein>
<dbReference type="Gene3D" id="1.20.1530.10">
    <property type="entry name" value="Na+/H+ antiporter like domain"/>
    <property type="match status" value="1"/>
</dbReference>
<dbReference type="GO" id="GO:0005886">
    <property type="term" value="C:plasma membrane"/>
    <property type="evidence" value="ECO:0007669"/>
    <property type="project" value="UniProtKB-SubCell"/>
</dbReference>
<dbReference type="PANTHER" id="PTHR30341">
    <property type="entry name" value="SODIUM ION/PROTON ANTIPORTER NHAA-RELATED"/>
    <property type="match status" value="1"/>
</dbReference>
<evidence type="ECO:0000256" key="5">
    <source>
        <dbReference type="ARBA" id="ARBA00023136"/>
    </source>
</evidence>
<dbReference type="PANTHER" id="PTHR30341:SF0">
    <property type="entry name" value="NA(+)_H(+) ANTIPORTER NHAA"/>
    <property type="match status" value="1"/>
</dbReference>
<gene>
    <name evidence="8" type="primary">nhaA_2</name>
    <name evidence="8" type="ORF">NCTC13443_01581</name>
</gene>
<keyword evidence="6" id="KW-0915">Sodium</keyword>
<dbReference type="Pfam" id="PF06965">
    <property type="entry name" value="Na_H_antiport_1"/>
    <property type="match status" value="1"/>
</dbReference>
<keyword evidence="4 7" id="KW-1133">Transmembrane helix</keyword>
<sequence length="47" mass="5051">MIVPALVYLAFNAQDPVAREGWAIPAATDIAFALGVLALLGSRVRRR</sequence>
<evidence type="ECO:0000256" key="7">
    <source>
        <dbReference type="SAM" id="Phobius"/>
    </source>
</evidence>